<gene>
    <name evidence="2" type="ORF">BPP43_06225</name>
</gene>
<keyword evidence="1" id="KW-0732">Signal</keyword>
<feature type="signal peptide" evidence="1">
    <location>
        <begin position="1"/>
        <end position="19"/>
    </location>
</feature>
<dbReference type="RefSeq" id="WP_015274432.1">
    <property type="nucleotide sequence ID" value="NC_019908.1"/>
</dbReference>
<accession>A0A3B6W024</accession>
<sequence>MKKFFIFCFFIFSFMSLYAINDDINALFNLQGSGDIVYYNSDSVVDNNEYSQADSLKTKLERDGYKVYSIVIADVLDSSKGNEFIALISSIEGEKISVYGSNLDEKFSYQSSRIGKNAAIDLESFYDKKNEVGIIKYYILNDSGEDRDIYLYIFRVEENKISLVADVSYYREINSMKSGVVNEMKFAFKDIDDDGISEMLVEYKERVVGRAEKIEYQIYKLSKNKYECVASSWLDDEYIDLSPYFKRD</sequence>
<protein>
    <submittedName>
        <fullName evidence="2">Uncharacterized protein</fullName>
    </submittedName>
</protein>
<organism evidence="2 3">
    <name type="scientific">Brachyspira pilosicoli P43/6/78</name>
    <dbReference type="NCBI Taxonomy" id="1042417"/>
    <lineage>
        <taxon>Bacteria</taxon>
        <taxon>Pseudomonadati</taxon>
        <taxon>Spirochaetota</taxon>
        <taxon>Spirochaetia</taxon>
        <taxon>Brachyspirales</taxon>
        <taxon>Brachyspiraceae</taxon>
        <taxon>Brachyspira</taxon>
    </lineage>
</organism>
<evidence type="ECO:0000313" key="3">
    <source>
        <dbReference type="Proteomes" id="UP000010793"/>
    </source>
</evidence>
<dbReference type="EMBL" id="CP002873">
    <property type="protein sequence ID" value="AGA66487.1"/>
    <property type="molecule type" value="Genomic_DNA"/>
</dbReference>
<evidence type="ECO:0000313" key="2">
    <source>
        <dbReference type="EMBL" id="AGA66487.1"/>
    </source>
</evidence>
<dbReference type="AlphaFoldDB" id="A0A3B6W024"/>
<dbReference type="Proteomes" id="UP000010793">
    <property type="component" value="Chromosome"/>
</dbReference>
<reference evidence="2 3" key="1">
    <citation type="journal article" date="2013" name="Genome Announc.">
        <title>Complete Genome Sequence of the Porcine Strain Brachyspira pilosicoli P43/6/78(T.).</title>
        <authorList>
            <person name="Lin C."/>
            <person name="den Bakker H.C."/>
            <person name="Suzuki H."/>
            <person name="Lefebure T."/>
            <person name="Ponnala L."/>
            <person name="Sun Q."/>
            <person name="Stanhope M.J."/>
            <person name="Wiedmann M."/>
            <person name="Duhamel G.E."/>
        </authorList>
    </citation>
    <scope>NUCLEOTIDE SEQUENCE [LARGE SCALE GENOMIC DNA]</scope>
    <source>
        <strain evidence="2 3">P43/6/78</strain>
    </source>
</reference>
<keyword evidence="3" id="KW-1185">Reference proteome</keyword>
<proteinExistence type="predicted"/>
<name>A0A3B6W024_BRAPL</name>
<evidence type="ECO:0000256" key="1">
    <source>
        <dbReference type="SAM" id="SignalP"/>
    </source>
</evidence>
<feature type="chain" id="PRO_5017231403" evidence="1">
    <location>
        <begin position="20"/>
        <end position="248"/>
    </location>
</feature>
<dbReference type="KEGG" id="bpip:BPP43_06225"/>